<name>A0A4Y6UWQ0_SACBS</name>
<evidence type="ECO:0000313" key="1">
    <source>
        <dbReference type="EMBL" id="QDH20846.1"/>
    </source>
</evidence>
<dbReference type="InterPro" id="IPR029044">
    <property type="entry name" value="Nucleotide-diphossugar_trans"/>
</dbReference>
<dbReference type="Proteomes" id="UP000316968">
    <property type="component" value="Chromosome"/>
</dbReference>
<dbReference type="GO" id="GO:0016740">
    <property type="term" value="F:transferase activity"/>
    <property type="evidence" value="ECO:0007669"/>
    <property type="project" value="UniProtKB-KW"/>
</dbReference>
<sequence>MTAKRVLIGSPIKQKPVILKEFLLSLSELDQEGLELSYLFADDNEEVLSSKLLEKFAQTHSNVTVYKSESNDKYVKDDFTHNWNEKLVWKVARLKDIMIQIAKEFNYDYLFLVDSDIVLNPATVKHLISLEKSIISEVFWTRWKPEIPELPQVWLTDHYDLFYKHRNEILSEEELSRREQEFIAKMRIPGVYEVGGLGACTLLSKEALQKGVNFKEIKNISFWGEDRHFCIRAAALGIPLFVDTHFPAYHIYRDSDLKGITGYKQSIKEKNSSVEVSKAVNIAKQGMEALGTFHYALGYATDWKLFFDENAGKSIEENIQEQKEMTIKNHLKVNAYVEELKYAAYDNSTNTHTVEFELYNYILKQGEKAAEHYRCTCNITEMDQTFKITSFSVEEQLPLGIQPSHHKRPGKITLSMVVKNESDRFLKEALAQHVKYIDSAVIIDDASEDTTASICKEMLSSVKHTIIKNKESKFNNEVELRRQQWEATIQEDPDWILNVDADEVFEELFNTNIHVIVQRADVKTVSFRLYDMWDSTHYREDEYWYAHNTLRPFMIRYCPDAEYEWLEEKQHCGRFPKNILNIGLNAKSDLRLKHLGWSRKEDREFKYKRYQLLDVEKNDIRSQQYESILDENPNLIAWKD</sequence>
<dbReference type="AlphaFoldDB" id="A0A4Y6UWQ0"/>
<dbReference type="OrthoDB" id="183314at2"/>
<keyword evidence="2" id="KW-1185">Reference proteome</keyword>
<keyword evidence="1" id="KW-0808">Transferase</keyword>
<reference evidence="1 2" key="1">
    <citation type="submission" date="2019-06" db="EMBL/GenBank/DDBJ databases">
        <title>Saccharibacillus brassicae sp. nov., an endophytic bacterium isolated from Chinese cabbage seeds (Brassica pekinensis).</title>
        <authorList>
            <person name="Jiang L."/>
            <person name="Lee J."/>
            <person name="Kim S.W."/>
        </authorList>
    </citation>
    <scope>NUCLEOTIDE SEQUENCE [LARGE SCALE GENOMIC DNA]</scope>
    <source>
        <strain evidence="2">KCTC 43072 / ATSA2</strain>
    </source>
</reference>
<proteinExistence type="predicted"/>
<dbReference type="RefSeq" id="WP_141447395.1">
    <property type="nucleotide sequence ID" value="NZ_CP041217.1"/>
</dbReference>
<dbReference type="SUPFAM" id="SSF53448">
    <property type="entry name" value="Nucleotide-diphospho-sugar transferases"/>
    <property type="match status" value="2"/>
</dbReference>
<dbReference type="KEGG" id="saca:FFV09_08285"/>
<gene>
    <name evidence="1" type="ORF">FFV09_08285</name>
</gene>
<dbReference type="Pfam" id="PF13704">
    <property type="entry name" value="Glyco_tranf_2_4"/>
    <property type="match status" value="1"/>
</dbReference>
<evidence type="ECO:0000313" key="2">
    <source>
        <dbReference type="Proteomes" id="UP000316968"/>
    </source>
</evidence>
<protein>
    <submittedName>
        <fullName evidence="1">Glycosyl transferase</fullName>
    </submittedName>
</protein>
<dbReference type="Gene3D" id="3.90.550.10">
    <property type="entry name" value="Spore Coat Polysaccharide Biosynthesis Protein SpsA, Chain A"/>
    <property type="match status" value="2"/>
</dbReference>
<dbReference type="EMBL" id="CP041217">
    <property type="protein sequence ID" value="QDH20846.1"/>
    <property type="molecule type" value="Genomic_DNA"/>
</dbReference>
<accession>A0A4Y6UWQ0</accession>
<organism evidence="1 2">
    <name type="scientific">Saccharibacillus brassicae</name>
    <dbReference type="NCBI Taxonomy" id="2583377"/>
    <lineage>
        <taxon>Bacteria</taxon>
        <taxon>Bacillati</taxon>
        <taxon>Bacillota</taxon>
        <taxon>Bacilli</taxon>
        <taxon>Bacillales</taxon>
        <taxon>Paenibacillaceae</taxon>
        <taxon>Saccharibacillus</taxon>
    </lineage>
</organism>